<evidence type="ECO:0008006" key="3">
    <source>
        <dbReference type="Google" id="ProtNLM"/>
    </source>
</evidence>
<evidence type="ECO:0000313" key="1">
    <source>
        <dbReference type="EMBL" id="RIB01368.1"/>
    </source>
</evidence>
<dbReference type="EMBL" id="QKWP01003167">
    <property type="protein sequence ID" value="RIB01368.1"/>
    <property type="molecule type" value="Genomic_DNA"/>
</dbReference>
<dbReference type="Proteomes" id="UP000266673">
    <property type="component" value="Unassembled WGS sequence"/>
</dbReference>
<gene>
    <name evidence="1" type="ORF">C2G38_2231071</name>
</gene>
<keyword evidence="2" id="KW-1185">Reference proteome</keyword>
<evidence type="ECO:0000313" key="2">
    <source>
        <dbReference type="Proteomes" id="UP000266673"/>
    </source>
</evidence>
<organism evidence="1 2">
    <name type="scientific">Gigaspora rosea</name>
    <dbReference type="NCBI Taxonomy" id="44941"/>
    <lineage>
        <taxon>Eukaryota</taxon>
        <taxon>Fungi</taxon>
        <taxon>Fungi incertae sedis</taxon>
        <taxon>Mucoromycota</taxon>
        <taxon>Glomeromycotina</taxon>
        <taxon>Glomeromycetes</taxon>
        <taxon>Diversisporales</taxon>
        <taxon>Gigasporaceae</taxon>
        <taxon>Gigaspora</taxon>
    </lineage>
</organism>
<protein>
    <recommendedName>
        <fullName evidence="3">BTB domain-containing protein</fullName>
    </recommendedName>
</protein>
<reference evidence="1 2" key="1">
    <citation type="submission" date="2018-06" db="EMBL/GenBank/DDBJ databases">
        <title>Comparative genomics reveals the genomic features of Rhizophagus irregularis, R. cerebriforme, R. diaphanum and Gigaspora rosea, and their symbiotic lifestyle signature.</title>
        <authorList>
            <person name="Morin E."/>
            <person name="San Clemente H."/>
            <person name="Chen E.C.H."/>
            <person name="De La Providencia I."/>
            <person name="Hainaut M."/>
            <person name="Kuo A."/>
            <person name="Kohler A."/>
            <person name="Murat C."/>
            <person name="Tang N."/>
            <person name="Roy S."/>
            <person name="Loubradou J."/>
            <person name="Henrissat B."/>
            <person name="Grigoriev I.V."/>
            <person name="Corradi N."/>
            <person name="Roux C."/>
            <person name="Martin F.M."/>
        </authorList>
    </citation>
    <scope>NUCLEOTIDE SEQUENCE [LARGE SCALE GENOMIC DNA]</scope>
    <source>
        <strain evidence="1 2">DAOM 194757</strain>
    </source>
</reference>
<name>A0A397TWQ7_9GLOM</name>
<accession>A0A397TWQ7</accession>
<proteinExistence type="predicted"/>
<comment type="caution">
    <text evidence="1">The sequence shown here is derived from an EMBL/GenBank/DDBJ whole genome shotgun (WGS) entry which is preliminary data.</text>
</comment>
<sequence length="73" mass="8665">MLNFKKITSQQFGVIVKYIYGGIDLLENNDGSFIFELIVYEFLFKELAKYSETHLIESKTHWLTTIYQKKLPK</sequence>
<dbReference type="AlphaFoldDB" id="A0A397TWQ7"/>